<dbReference type="EMBL" id="CP003837">
    <property type="protein sequence ID" value="AGH46480.1"/>
    <property type="molecule type" value="Genomic_DNA"/>
</dbReference>
<dbReference type="PATRIC" id="fig|1129794.4.peg.4360"/>
<protein>
    <submittedName>
        <fullName evidence="3">SIS domain protein</fullName>
    </submittedName>
</protein>
<evidence type="ECO:0000313" key="4">
    <source>
        <dbReference type="Proteomes" id="UP000011864"/>
    </source>
</evidence>
<dbReference type="Proteomes" id="UP000011864">
    <property type="component" value="Chromosome"/>
</dbReference>
<dbReference type="CDD" id="cd05009">
    <property type="entry name" value="SIS_GlmS_GlmD_2"/>
    <property type="match status" value="1"/>
</dbReference>
<dbReference type="OrthoDB" id="9761808at2"/>
<sequence length="332" mass="36036">MTQTIMEQEARQSPQIIAEQVKSNTTIVNKIGRKIREFDPKMVMIIGRGSSDHAGVFAKYLIEIEANIPTMAAAPSVSSVYKKQLKLDSAVVFVISQSGRSPDIIAQAKMAKAGGAYCIAIVNDETSPLKDIVDDVLPIRAGKEISVAATKSYLATLSALLHLTSAWTENTVLLTALKQFPLFMEKAVSAKVQLPPTAFSQVNNMVVLSRGVGFAIAKEMALKLKEVCSIHAEAFSSAEFLHGPITLVEKGLVILNCSVKDESEQSHNEQIQEVIRRGADVTHLNQVGVSVHPRLAPLLVLQRFYIDIANVSIARGLNPDIPKGLNKVTQTL</sequence>
<dbReference type="RefSeq" id="WP_007641034.1">
    <property type="nucleotide sequence ID" value="NC_020514.1"/>
</dbReference>
<feature type="domain" description="SIS" evidence="2">
    <location>
        <begin position="195"/>
        <end position="332"/>
    </location>
</feature>
<dbReference type="AlphaFoldDB" id="K6ZTF9"/>
<name>K6ZTF9_9ALTE</name>
<dbReference type="InterPro" id="IPR035490">
    <property type="entry name" value="GlmS/FrlB_SIS"/>
</dbReference>
<reference evidence="3 4" key="1">
    <citation type="journal article" date="2013" name="Genome Announc.">
        <title>Complete Genome Sequence of Glaciecola psychrophila Strain 170T.</title>
        <authorList>
            <person name="Yin J."/>
            <person name="Chen J."/>
            <person name="Liu G."/>
            <person name="Yu Y."/>
            <person name="Song L."/>
            <person name="Wang X."/>
            <person name="Qu X."/>
        </authorList>
    </citation>
    <scope>NUCLEOTIDE SEQUENCE [LARGE SCALE GENOMIC DNA]</scope>
    <source>
        <strain evidence="3 4">170</strain>
    </source>
</reference>
<feature type="domain" description="SIS" evidence="2">
    <location>
        <begin position="27"/>
        <end position="182"/>
    </location>
</feature>
<dbReference type="STRING" id="1129794.C427_4378"/>
<dbReference type="eggNOG" id="COG2222">
    <property type="taxonomic scope" value="Bacteria"/>
</dbReference>
<evidence type="ECO:0000313" key="3">
    <source>
        <dbReference type="EMBL" id="AGH46480.1"/>
    </source>
</evidence>
<dbReference type="PANTHER" id="PTHR10937">
    <property type="entry name" value="GLUCOSAMINE--FRUCTOSE-6-PHOSPHATE AMINOTRANSFERASE, ISOMERIZING"/>
    <property type="match status" value="1"/>
</dbReference>
<dbReference type="SUPFAM" id="SSF53697">
    <property type="entry name" value="SIS domain"/>
    <property type="match status" value="1"/>
</dbReference>
<dbReference type="PANTHER" id="PTHR10937:SF8">
    <property type="entry name" value="AMINOTRANSFERASE-RELATED"/>
    <property type="match status" value="1"/>
</dbReference>
<dbReference type="GO" id="GO:1901135">
    <property type="term" value="P:carbohydrate derivative metabolic process"/>
    <property type="evidence" value="ECO:0007669"/>
    <property type="project" value="InterPro"/>
</dbReference>
<dbReference type="NCBIfam" id="NF046059">
    <property type="entry name" value="NagB_SO3506"/>
    <property type="match status" value="1"/>
</dbReference>
<evidence type="ECO:0000256" key="1">
    <source>
        <dbReference type="ARBA" id="ARBA00022737"/>
    </source>
</evidence>
<accession>K6ZTF9</accession>
<dbReference type="InterPro" id="IPR046348">
    <property type="entry name" value="SIS_dom_sf"/>
</dbReference>
<gene>
    <name evidence="3" type="ORF">C427_4378</name>
</gene>
<dbReference type="HOGENOM" id="CLU_012520_2_1_6"/>
<dbReference type="CDD" id="cd05008">
    <property type="entry name" value="SIS_GlmS_GlmD_1"/>
    <property type="match status" value="1"/>
</dbReference>
<dbReference type="KEGG" id="gps:C427_4378"/>
<keyword evidence="4" id="KW-1185">Reference proteome</keyword>
<organism evidence="3 4">
    <name type="scientific">Paraglaciecola psychrophila 170</name>
    <dbReference type="NCBI Taxonomy" id="1129794"/>
    <lineage>
        <taxon>Bacteria</taxon>
        <taxon>Pseudomonadati</taxon>
        <taxon>Pseudomonadota</taxon>
        <taxon>Gammaproteobacteria</taxon>
        <taxon>Alteromonadales</taxon>
        <taxon>Alteromonadaceae</taxon>
        <taxon>Paraglaciecola</taxon>
    </lineage>
</organism>
<evidence type="ECO:0000259" key="2">
    <source>
        <dbReference type="PROSITE" id="PS51464"/>
    </source>
</evidence>
<dbReference type="Gene3D" id="3.40.50.10490">
    <property type="entry name" value="Glucose-6-phosphate isomerase like protein, domain 1"/>
    <property type="match status" value="2"/>
</dbReference>
<dbReference type="PROSITE" id="PS51464">
    <property type="entry name" value="SIS"/>
    <property type="match status" value="2"/>
</dbReference>
<dbReference type="GO" id="GO:0097367">
    <property type="term" value="F:carbohydrate derivative binding"/>
    <property type="evidence" value="ECO:0007669"/>
    <property type="project" value="InterPro"/>
</dbReference>
<dbReference type="Pfam" id="PF01380">
    <property type="entry name" value="SIS"/>
    <property type="match status" value="2"/>
</dbReference>
<keyword evidence="1" id="KW-0677">Repeat</keyword>
<proteinExistence type="predicted"/>
<dbReference type="InterPro" id="IPR001347">
    <property type="entry name" value="SIS_dom"/>
</dbReference>
<dbReference type="InterPro" id="IPR035466">
    <property type="entry name" value="GlmS/AgaS_SIS"/>
</dbReference>